<dbReference type="PROSITE" id="PS00588">
    <property type="entry name" value="FLAGELLA_BB_ROD"/>
    <property type="match status" value="1"/>
</dbReference>
<dbReference type="InterPro" id="IPR019776">
    <property type="entry name" value="Flagellar_basal_body_rod_CS"/>
</dbReference>
<dbReference type="AlphaFoldDB" id="A0A917V5C4"/>
<evidence type="ECO:0000256" key="1">
    <source>
        <dbReference type="ARBA" id="ARBA00004117"/>
    </source>
</evidence>
<name>A0A917V5C4_9HYPH</name>
<keyword evidence="3" id="KW-0975">Bacterial flagellum</keyword>
<dbReference type="Pfam" id="PF06429">
    <property type="entry name" value="Flg_bbr_C"/>
    <property type="match status" value="1"/>
</dbReference>
<evidence type="ECO:0000256" key="2">
    <source>
        <dbReference type="ARBA" id="ARBA00009677"/>
    </source>
</evidence>
<organism evidence="5 6">
    <name type="scientific">Salinarimonas ramus</name>
    <dbReference type="NCBI Taxonomy" id="690164"/>
    <lineage>
        <taxon>Bacteria</taxon>
        <taxon>Pseudomonadati</taxon>
        <taxon>Pseudomonadota</taxon>
        <taxon>Alphaproteobacteria</taxon>
        <taxon>Hyphomicrobiales</taxon>
        <taxon>Salinarimonadaceae</taxon>
        <taxon>Salinarimonas</taxon>
    </lineage>
</organism>
<dbReference type="EMBL" id="BMMF01000009">
    <property type="protein sequence ID" value="GGK42094.1"/>
    <property type="molecule type" value="Genomic_DNA"/>
</dbReference>
<dbReference type="Proteomes" id="UP000600449">
    <property type="component" value="Unassembled WGS sequence"/>
</dbReference>
<sequence length="132" mass="13531">MISSLAMSRTGLDAASLRLEASAANVANQRTSGALPAEPGGRAGAYAPVDVVQVSRDGAGVEARLAERRPAYYPAYDPGSPDANAQGLVAMPNVDLVEEVTNQILAAASFEANVAAMRAAKDMAETLLDVTA</sequence>
<keyword evidence="5" id="KW-0966">Cell projection</keyword>
<dbReference type="InterPro" id="IPR010930">
    <property type="entry name" value="Flg_bb/hook_C_dom"/>
</dbReference>
<comment type="subcellular location">
    <subcellularLocation>
        <location evidence="1">Bacterial flagellum basal body</location>
    </subcellularLocation>
</comment>
<dbReference type="RefSeq" id="WP_210317649.1">
    <property type="nucleotide sequence ID" value="NZ_BMMF01000009.1"/>
</dbReference>
<accession>A0A917V5C4</accession>
<dbReference type="GO" id="GO:0009425">
    <property type="term" value="C:bacterial-type flagellum basal body"/>
    <property type="evidence" value="ECO:0007669"/>
    <property type="project" value="UniProtKB-SubCell"/>
</dbReference>
<comment type="caution">
    <text evidence="5">The sequence shown here is derived from an EMBL/GenBank/DDBJ whole genome shotgun (WGS) entry which is preliminary data.</text>
</comment>
<feature type="domain" description="Flagellar basal-body/hook protein C-terminal" evidence="4">
    <location>
        <begin position="85"/>
        <end position="129"/>
    </location>
</feature>
<evidence type="ECO:0000259" key="4">
    <source>
        <dbReference type="Pfam" id="PF06429"/>
    </source>
</evidence>
<dbReference type="GO" id="GO:0071978">
    <property type="term" value="P:bacterial-type flagellum-dependent swarming motility"/>
    <property type="evidence" value="ECO:0007669"/>
    <property type="project" value="TreeGrafter"/>
</dbReference>
<reference evidence="5 6" key="1">
    <citation type="journal article" date="2014" name="Int. J. Syst. Evol. Microbiol.">
        <title>Complete genome sequence of Corynebacterium casei LMG S-19264T (=DSM 44701T), isolated from a smear-ripened cheese.</title>
        <authorList>
            <consortium name="US DOE Joint Genome Institute (JGI-PGF)"/>
            <person name="Walter F."/>
            <person name="Albersmeier A."/>
            <person name="Kalinowski J."/>
            <person name="Ruckert C."/>
        </authorList>
    </citation>
    <scope>NUCLEOTIDE SEQUENCE [LARGE SCALE GENOMIC DNA]</scope>
    <source>
        <strain evidence="5 6">CGMCC 1.9161</strain>
    </source>
</reference>
<dbReference type="PANTHER" id="PTHR30435:SF2">
    <property type="entry name" value="FLAGELLAR BASAL-BODY ROD PROTEIN FLGC"/>
    <property type="match status" value="1"/>
</dbReference>
<comment type="similarity">
    <text evidence="2">Belongs to the flagella basal body rod proteins family.</text>
</comment>
<gene>
    <name evidence="5" type="primary">flgC</name>
    <name evidence="5" type="ORF">GCM10011322_31510</name>
</gene>
<evidence type="ECO:0000313" key="5">
    <source>
        <dbReference type="EMBL" id="GGK42094.1"/>
    </source>
</evidence>
<protein>
    <submittedName>
        <fullName evidence="5">Flagellar basal-body rod protein FlgC</fullName>
    </submittedName>
</protein>
<keyword evidence="6" id="KW-1185">Reference proteome</keyword>
<evidence type="ECO:0000313" key="6">
    <source>
        <dbReference type="Proteomes" id="UP000600449"/>
    </source>
</evidence>
<keyword evidence="5" id="KW-0282">Flagellum</keyword>
<keyword evidence="5" id="KW-0969">Cilium</keyword>
<evidence type="ECO:0000256" key="3">
    <source>
        <dbReference type="ARBA" id="ARBA00023143"/>
    </source>
</evidence>
<proteinExistence type="inferred from homology"/>
<dbReference type="PANTHER" id="PTHR30435">
    <property type="entry name" value="FLAGELLAR PROTEIN"/>
    <property type="match status" value="1"/>
</dbReference>